<keyword evidence="2" id="KW-1185">Reference proteome</keyword>
<dbReference type="EMBL" id="BPLQ01009603">
    <property type="protein sequence ID" value="GIY45247.1"/>
    <property type="molecule type" value="Genomic_DNA"/>
</dbReference>
<dbReference type="Proteomes" id="UP001054837">
    <property type="component" value="Unassembled WGS sequence"/>
</dbReference>
<accession>A0AAV4TIM0</accession>
<proteinExistence type="predicted"/>
<sequence>MYVHNVTANSEKSTNVVSFPQDVNSARGAIICSVPQLSMKPFSSKSSLFEEVANRPLALFDFCCNTFSYFAKDARFELQIEN</sequence>
<reference evidence="1 2" key="1">
    <citation type="submission" date="2021-06" db="EMBL/GenBank/DDBJ databases">
        <title>Caerostris darwini draft genome.</title>
        <authorList>
            <person name="Kono N."/>
            <person name="Arakawa K."/>
        </authorList>
    </citation>
    <scope>NUCLEOTIDE SEQUENCE [LARGE SCALE GENOMIC DNA]</scope>
</reference>
<name>A0AAV4TIM0_9ARAC</name>
<dbReference type="AlphaFoldDB" id="A0AAV4TIM0"/>
<gene>
    <name evidence="1" type="ORF">CDAR_432031</name>
</gene>
<organism evidence="1 2">
    <name type="scientific">Caerostris darwini</name>
    <dbReference type="NCBI Taxonomy" id="1538125"/>
    <lineage>
        <taxon>Eukaryota</taxon>
        <taxon>Metazoa</taxon>
        <taxon>Ecdysozoa</taxon>
        <taxon>Arthropoda</taxon>
        <taxon>Chelicerata</taxon>
        <taxon>Arachnida</taxon>
        <taxon>Araneae</taxon>
        <taxon>Araneomorphae</taxon>
        <taxon>Entelegynae</taxon>
        <taxon>Araneoidea</taxon>
        <taxon>Araneidae</taxon>
        <taxon>Caerostris</taxon>
    </lineage>
</organism>
<protein>
    <submittedName>
        <fullName evidence="1">Uncharacterized protein</fullName>
    </submittedName>
</protein>
<evidence type="ECO:0000313" key="1">
    <source>
        <dbReference type="EMBL" id="GIY45247.1"/>
    </source>
</evidence>
<comment type="caution">
    <text evidence="1">The sequence shown here is derived from an EMBL/GenBank/DDBJ whole genome shotgun (WGS) entry which is preliminary data.</text>
</comment>
<evidence type="ECO:0000313" key="2">
    <source>
        <dbReference type="Proteomes" id="UP001054837"/>
    </source>
</evidence>